<name>A0AAU8AUN6_9CAUD</name>
<evidence type="ECO:0000313" key="1">
    <source>
        <dbReference type="EMBL" id="XCD03623.1"/>
    </source>
</evidence>
<dbReference type="EMBL" id="PP511379">
    <property type="protein sequence ID" value="XCD03623.1"/>
    <property type="molecule type" value="Genomic_DNA"/>
</dbReference>
<organism evidence="1">
    <name type="scientific">Dulem virus 40</name>
    <dbReference type="NCBI Taxonomy" id="3145758"/>
    <lineage>
        <taxon>Viruses</taxon>
        <taxon>Duplodnaviria</taxon>
        <taxon>Heunggongvirae</taxon>
        <taxon>Uroviricota</taxon>
        <taxon>Caudoviricetes</taxon>
    </lineage>
</organism>
<sequence>MTTWNRGEYEQRVMARYEAKYMASGRTTRQVDDYIQKLFNAKIGEWITLFDHSGRRTGNDGLFHKIRKRMEFEHGINLEAKRKNDTFAVRILESVMVDMINLSFASI</sequence>
<protein>
    <submittedName>
        <fullName evidence="1">Uncharacterized protein</fullName>
    </submittedName>
</protein>
<accession>A0AAU8AUN6</accession>
<proteinExistence type="predicted"/>
<reference evidence="1" key="1">
    <citation type="submission" date="2024-03" db="EMBL/GenBank/DDBJ databases">
        <title>Diverse circular DNA viruses in blood, oral, and fecal samples of captive lemurs.</title>
        <authorList>
            <person name="Paietta E.N."/>
            <person name="Kraberger S."/>
            <person name="Lund M.C."/>
            <person name="Custer J.M."/>
            <person name="Vargas K.M."/>
            <person name="Ehmke E.E."/>
            <person name="Yoder A.D."/>
            <person name="Varsani A."/>
        </authorList>
    </citation>
    <scope>NUCLEOTIDE SEQUENCE</scope>
    <source>
        <strain evidence="1">Duke_21_1</strain>
    </source>
</reference>